<dbReference type="AlphaFoldDB" id="A0A2V2B3H6"/>
<dbReference type="GO" id="GO:0015074">
    <property type="term" value="P:DNA integration"/>
    <property type="evidence" value="ECO:0007669"/>
    <property type="project" value="InterPro"/>
</dbReference>
<dbReference type="InterPro" id="IPR036397">
    <property type="entry name" value="RNaseH_sf"/>
</dbReference>
<dbReference type="NCBIfam" id="NF033516">
    <property type="entry name" value="transpos_IS3"/>
    <property type="match status" value="1"/>
</dbReference>
<dbReference type="Proteomes" id="UP000245981">
    <property type="component" value="Unassembled WGS sequence"/>
</dbReference>
<feature type="non-terminal residue" evidence="2">
    <location>
        <position position="237"/>
    </location>
</feature>
<dbReference type="Pfam" id="PF00665">
    <property type="entry name" value="rve"/>
    <property type="match status" value="1"/>
</dbReference>
<reference evidence="2 3" key="1">
    <citation type="submission" date="2018-05" db="EMBL/GenBank/DDBJ databases">
        <title>Genomic Encyclopedia of Type Strains, Phase IV (KMG-V): Genome sequencing to study the core and pangenomes of soil and plant-associated prokaryotes.</title>
        <authorList>
            <person name="Whitman W."/>
        </authorList>
    </citation>
    <scope>NUCLEOTIDE SEQUENCE [LARGE SCALE GENOMIC DNA]</scope>
    <source>
        <strain evidence="2 3">PNA 200-10</strain>
    </source>
</reference>
<evidence type="ECO:0000259" key="1">
    <source>
        <dbReference type="PROSITE" id="PS50994"/>
    </source>
</evidence>
<protein>
    <submittedName>
        <fullName evidence="2">Transposase InsO family protein</fullName>
    </submittedName>
</protein>
<dbReference type="InterPro" id="IPR050900">
    <property type="entry name" value="Transposase_IS3/IS150/IS904"/>
</dbReference>
<dbReference type="PROSITE" id="PS50994">
    <property type="entry name" value="INTEGRASE"/>
    <property type="match status" value="1"/>
</dbReference>
<dbReference type="InterPro" id="IPR001584">
    <property type="entry name" value="Integrase_cat-core"/>
</dbReference>
<accession>A0A2V2B3H6</accession>
<gene>
    <name evidence="2" type="ORF">C7431_1221</name>
</gene>
<sequence>MRRSEKAHRITEEVRLIRLQQPRLGTRKLQHILNEREDAALHIGRDSLFAVLREARLLVHPARAYHKTTNSRHHFYRHPNLLKAGPEQTVISGPEQVWVADITWLPVRTGMAYISLVTDAFSRKIVGYHVHESLHTEHVIKALQMALRERQGKGRLIHHSDRGLQYCSAMYQSVHKKHGLVCSMTDGYDCYQNALAERVNGILKNELLITRPADVVQAGRMVSESVRIYNSQRPHLS</sequence>
<dbReference type="InterPro" id="IPR012337">
    <property type="entry name" value="RNaseH-like_sf"/>
</dbReference>
<comment type="caution">
    <text evidence="2">The sequence shown here is derived from an EMBL/GenBank/DDBJ whole genome shotgun (WGS) entry which is preliminary data.</text>
</comment>
<dbReference type="GO" id="GO:0003676">
    <property type="term" value="F:nucleic acid binding"/>
    <property type="evidence" value="ECO:0007669"/>
    <property type="project" value="InterPro"/>
</dbReference>
<dbReference type="EMBL" id="QGHF01000022">
    <property type="protein sequence ID" value="PWK93073.1"/>
    <property type="molecule type" value="Genomic_DNA"/>
</dbReference>
<name>A0A2V2B3H6_9GAMM</name>
<feature type="domain" description="Integrase catalytic" evidence="1">
    <location>
        <begin position="90"/>
        <end position="237"/>
    </location>
</feature>
<proteinExistence type="predicted"/>
<evidence type="ECO:0000313" key="2">
    <source>
        <dbReference type="EMBL" id="PWK93073.1"/>
    </source>
</evidence>
<dbReference type="STRING" id="574096.HA38_23400"/>
<organism evidence="2 3">
    <name type="scientific">Pantoea allii</name>
    <dbReference type="NCBI Taxonomy" id="574096"/>
    <lineage>
        <taxon>Bacteria</taxon>
        <taxon>Pseudomonadati</taxon>
        <taxon>Pseudomonadota</taxon>
        <taxon>Gammaproteobacteria</taxon>
        <taxon>Enterobacterales</taxon>
        <taxon>Erwiniaceae</taxon>
        <taxon>Pantoea</taxon>
    </lineage>
</organism>
<evidence type="ECO:0000313" key="3">
    <source>
        <dbReference type="Proteomes" id="UP000245981"/>
    </source>
</evidence>
<dbReference type="InterPro" id="IPR048020">
    <property type="entry name" value="Transpos_IS3"/>
</dbReference>
<dbReference type="PANTHER" id="PTHR46889:SF5">
    <property type="entry name" value="INTEGRASE PROTEIN"/>
    <property type="match status" value="1"/>
</dbReference>
<dbReference type="PANTHER" id="PTHR46889">
    <property type="entry name" value="TRANSPOSASE INSF FOR INSERTION SEQUENCE IS3B-RELATED"/>
    <property type="match status" value="1"/>
</dbReference>
<dbReference type="SUPFAM" id="SSF53098">
    <property type="entry name" value="Ribonuclease H-like"/>
    <property type="match status" value="1"/>
</dbReference>
<dbReference type="Gene3D" id="3.30.420.10">
    <property type="entry name" value="Ribonuclease H-like superfamily/Ribonuclease H"/>
    <property type="match status" value="1"/>
</dbReference>